<sequence>MPFQFSMTICLCRKRLTSNSPQEDQPVHLVAMGNSLIDHMFRAKVRLSCCI</sequence>
<organism evidence="1 2">
    <name type="scientific">Turnera subulata</name>
    <dbReference type="NCBI Taxonomy" id="218843"/>
    <lineage>
        <taxon>Eukaryota</taxon>
        <taxon>Viridiplantae</taxon>
        <taxon>Streptophyta</taxon>
        <taxon>Embryophyta</taxon>
        <taxon>Tracheophyta</taxon>
        <taxon>Spermatophyta</taxon>
        <taxon>Magnoliopsida</taxon>
        <taxon>eudicotyledons</taxon>
        <taxon>Gunneridae</taxon>
        <taxon>Pentapetalae</taxon>
        <taxon>rosids</taxon>
        <taxon>fabids</taxon>
        <taxon>Malpighiales</taxon>
        <taxon>Passifloraceae</taxon>
        <taxon>Turnera</taxon>
    </lineage>
</organism>
<evidence type="ECO:0000313" key="2">
    <source>
        <dbReference type="Proteomes" id="UP001141552"/>
    </source>
</evidence>
<proteinExistence type="predicted"/>
<accession>A0A9Q0JPJ9</accession>
<evidence type="ECO:0000313" key="1">
    <source>
        <dbReference type="EMBL" id="KAJ4848402.1"/>
    </source>
</evidence>
<protein>
    <submittedName>
        <fullName evidence="1">Uncharacterized protein</fullName>
    </submittedName>
</protein>
<reference evidence="1" key="1">
    <citation type="submission" date="2022-02" db="EMBL/GenBank/DDBJ databases">
        <authorList>
            <person name="Henning P.M."/>
            <person name="McCubbin A.G."/>
            <person name="Shore J.S."/>
        </authorList>
    </citation>
    <scope>NUCLEOTIDE SEQUENCE</scope>
    <source>
        <strain evidence="1">F60SS</strain>
        <tissue evidence="1">Leaves</tissue>
    </source>
</reference>
<dbReference type="AlphaFoldDB" id="A0A9Q0JPJ9"/>
<reference evidence="1" key="2">
    <citation type="journal article" date="2023" name="Plants (Basel)">
        <title>Annotation of the Turnera subulata (Passifloraceae) Draft Genome Reveals the S-Locus Evolved after the Divergence of Turneroideae from Passifloroideae in a Stepwise Manner.</title>
        <authorList>
            <person name="Henning P.M."/>
            <person name="Roalson E.H."/>
            <person name="Mir W."/>
            <person name="McCubbin A.G."/>
            <person name="Shore J.S."/>
        </authorList>
    </citation>
    <scope>NUCLEOTIDE SEQUENCE</scope>
    <source>
        <strain evidence="1">F60SS</strain>
    </source>
</reference>
<dbReference type="EMBL" id="JAKUCV010000910">
    <property type="protein sequence ID" value="KAJ4848402.1"/>
    <property type="molecule type" value="Genomic_DNA"/>
</dbReference>
<gene>
    <name evidence="1" type="ORF">Tsubulata_032770</name>
</gene>
<dbReference type="Proteomes" id="UP001141552">
    <property type="component" value="Unassembled WGS sequence"/>
</dbReference>
<comment type="caution">
    <text evidence="1">The sequence shown here is derived from an EMBL/GenBank/DDBJ whole genome shotgun (WGS) entry which is preliminary data.</text>
</comment>
<keyword evidence="2" id="KW-1185">Reference proteome</keyword>
<name>A0A9Q0JPJ9_9ROSI</name>